<protein>
    <submittedName>
        <fullName evidence="1">Ribonuclease BN, tRNA processing enzyme</fullName>
    </submittedName>
</protein>
<dbReference type="Pfam" id="PF23023">
    <property type="entry name" value="Anti-Pycsar_Apyc1"/>
    <property type="match status" value="1"/>
</dbReference>
<evidence type="ECO:0000313" key="1">
    <source>
        <dbReference type="EMBL" id="SFU04610.1"/>
    </source>
</evidence>
<dbReference type="GO" id="GO:0042781">
    <property type="term" value="F:3'-tRNA processing endoribonuclease activity"/>
    <property type="evidence" value="ECO:0007669"/>
    <property type="project" value="TreeGrafter"/>
</dbReference>
<dbReference type="Gene3D" id="3.60.15.10">
    <property type="entry name" value="Ribonuclease Z/Hydroxyacylglutathione hydrolase-like"/>
    <property type="match status" value="1"/>
</dbReference>
<accession>A0A1I7CYW2</accession>
<proteinExistence type="predicted"/>
<organism evidence="1 2">
    <name type="scientific">Pseudovibrio denitrificans</name>
    <dbReference type="NCBI Taxonomy" id="258256"/>
    <lineage>
        <taxon>Bacteria</taxon>
        <taxon>Pseudomonadati</taxon>
        <taxon>Pseudomonadota</taxon>
        <taxon>Alphaproteobacteria</taxon>
        <taxon>Hyphomicrobiales</taxon>
        <taxon>Stappiaceae</taxon>
        <taxon>Pseudovibrio</taxon>
    </lineage>
</organism>
<dbReference type="AlphaFoldDB" id="A0A1I7CYW2"/>
<evidence type="ECO:0000313" key="2">
    <source>
        <dbReference type="Proteomes" id="UP000183371"/>
    </source>
</evidence>
<reference evidence="2" key="1">
    <citation type="submission" date="2016-10" db="EMBL/GenBank/DDBJ databases">
        <authorList>
            <person name="Varghese N."/>
            <person name="Submissions S."/>
        </authorList>
    </citation>
    <scope>NUCLEOTIDE SEQUENCE [LARGE SCALE GENOMIC DNA]</scope>
    <source>
        <strain evidence="2">DSM 17465</strain>
    </source>
</reference>
<dbReference type="PANTHER" id="PTHR46018">
    <property type="entry name" value="ZINC PHOSPHODIESTERASE ELAC PROTEIN 1"/>
    <property type="match status" value="1"/>
</dbReference>
<dbReference type="EMBL" id="FPBD01000007">
    <property type="protein sequence ID" value="SFU04610.1"/>
    <property type="molecule type" value="Genomic_DNA"/>
</dbReference>
<name>A0A1I7CYW2_9HYPH</name>
<keyword evidence="2" id="KW-1185">Reference proteome</keyword>
<dbReference type="SUPFAM" id="SSF56281">
    <property type="entry name" value="Metallo-hydrolase/oxidoreductase"/>
    <property type="match status" value="1"/>
</dbReference>
<dbReference type="RefSeq" id="WP_054784027.1">
    <property type="nucleotide sequence ID" value="NZ_FPBD01000007.1"/>
</dbReference>
<dbReference type="PANTHER" id="PTHR46018:SF2">
    <property type="entry name" value="ZINC PHOSPHODIESTERASE ELAC PROTEIN 1"/>
    <property type="match status" value="1"/>
</dbReference>
<dbReference type="Proteomes" id="UP000183371">
    <property type="component" value="Unassembled WGS sequence"/>
</dbReference>
<gene>
    <name evidence="1" type="ORF">SAMN05444141_10745</name>
</gene>
<dbReference type="CDD" id="cd16272">
    <property type="entry name" value="RNaseZ_MBL-fold"/>
    <property type="match status" value="1"/>
</dbReference>
<sequence>MHVKMLGCGDAYDAQKTNSSLLISEGDFKLLIDCGPTVPQALFAYGMKADDISCIYISHCHPDHCLGLTTLLNYMKSFKRSKPLTICRQASQHQALYRLMEFAYWPEKDLGFDLYWQDSEELTEFGPWRAETTPSNHSVPNRSLQLKSDSEVLFYSGDGLLSPKGEELAAQADLAFIECEYMTAANGHGSWADVKGLQRKAGSRWVLYHIDDASRPAVAEAIKEYPEFSLGEDGREFELTGVKA</sequence>
<dbReference type="InterPro" id="IPR036866">
    <property type="entry name" value="RibonucZ/Hydroxyglut_hydro"/>
</dbReference>